<protein>
    <submittedName>
        <fullName evidence="2">Mechanosensitive ion channel protein</fullName>
    </submittedName>
</protein>
<keyword evidence="1" id="KW-0472">Membrane</keyword>
<name>A0A3M2ZMJ7_PSEYM</name>
<accession>A0A3M2ZMJ7</accession>
<feature type="transmembrane region" description="Helical" evidence="1">
    <location>
        <begin position="51"/>
        <end position="72"/>
    </location>
</feature>
<dbReference type="Proteomes" id="UP000282378">
    <property type="component" value="Unassembled WGS sequence"/>
</dbReference>
<reference evidence="2 3" key="1">
    <citation type="submission" date="2018-08" db="EMBL/GenBank/DDBJ databases">
        <title>Recombination of ecologically and evolutionarily significant loci maintains genetic cohesion in the Pseudomonas syringae species complex.</title>
        <authorList>
            <person name="Dillon M."/>
            <person name="Thakur S."/>
            <person name="Almeida R.N.D."/>
            <person name="Weir B.S."/>
            <person name="Guttman D.S."/>
        </authorList>
    </citation>
    <scope>NUCLEOTIDE SEQUENCE [LARGE SCALE GENOMIC DNA]</scope>
    <source>
        <strain evidence="2 3">88_10</strain>
    </source>
</reference>
<feature type="non-terminal residue" evidence="2">
    <location>
        <position position="150"/>
    </location>
</feature>
<gene>
    <name evidence="2" type="ORF">APX70_01881</name>
</gene>
<dbReference type="AlphaFoldDB" id="A0A3M2ZMJ7"/>
<feature type="transmembrane region" description="Helical" evidence="1">
    <location>
        <begin position="127"/>
        <end position="145"/>
    </location>
</feature>
<evidence type="ECO:0000256" key="1">
    <source>
        <dbReference type="SAM" id="Phobius"/>
    </source>
</evidence>
<feature type="transmembrane region" description="Helical" evidence="1">
    <location>
        <begin position="6"/>
        <end position="30"/>
    </location>
</feature>
<organism evidence="2 3">
    <name type="scientific">Pseudomonas syringae pv. maculicola</name>
    <dbReference type="NCBI Taxonomy" id="59511"/>
    <lineage>
        <taxon>Bacteria</taxon>
        <taxon>Pseudomonadati</taxon>
        <taxon>Pseudomonadota</taxon>
        <taxon>Gammaproteobacteria</taxon>
        <taxon>Pseudomonadales</taxon>
        <taxon>Pseudomonadaceae</taxon>
        <taxon>Pseudomonas</taxon>
    </lineage>
</organism>
<dbReference type="EMBL" id="RBNL01001482">
    <property type="protein sequence ID" value="RML89167.1"/>
    <property type="molecule type" value="Genomic_DNA"/>
</dbReference>
<feature type="transmembrane region" description="Helical" evidence="1">
    <location>
        <begin position="84"/>
        <end position="106"/>
    </location>
</feature>
<keyword evidence="1" id="KW-0812">Transmembrane</keyword>
<keyword evidence="1" id="KW-1133">Transmembrane helix</keyword>
<sequence length="150" mass="16481">MGISLANWIVAVFVSTMSFLLVRGVIGFVLRKMRAQPVTPNRHMSYIVVQVLSGTSNTLLLLASILVGIGMLDLPERWLGRVSSLWFVVAALQVGLWANRAIALALHRYFVRHNTDETFQGSALTTLSLWGAKVLLWATVVMAMLSNVGV</sequence>
<comment type="caution">
    <text evidence="2">The sequence shown here is derived from an EMBL/GenBank/DDBJ whole genome shotgun (WGS) entry which is preliminary data.</text>
</comment>
<evidence type="ECO:0000313" key="3">
    <source>
        <dbReference type="Proteomes" id="UP000282378"/>
    </source>
</evidence>
<proteinExistence type="predicted"/>
<evidence type="ECO:0000313" key="2">
    <source>
        <dbReference type="EMBL" id="RML89167.1"/>
    </source>
</evidence>